<proteinExistence type="inferred from homology"/>
<evidence type="ECO:0000256" key="9">
    <source>
        <dbReference type="ARBA" id="ARBA00023027"/>
    </source>
</evidence>
<evidence type="ECO:0000256" key="5">
    <source>
        <dbReference type="ARBA" id="ARBA00022630"/>
    </source>
</evidence>
<dbReference type="GO" id="GO:0003842">
    <property type="term" value="F:L-glutamate gamma-semialdehyde dehydrogenase activity"/>
    <property type="evidence" value="ECO:0007669"/>
    <property type="project" value="UniProtKB-UniRule"/>
</dbReference>
<dbReference type="Pfam" id="PF14850">
    <property type="entry name" value="Pro_dh-DNA_bdg"/>
    <property type="match status" value="1"/>
</dbReference>
<feature type="domain" description="Proline dehydrogenase" evidence="22">
    <location>
        <begin position="186"/>
        <end position="480"/>
    </location>
</feature>
<evidence type="ECO:0000256" key="2">
    <source>
        <dbReference type="ARBA" id="ARBA00004739"/>
    </source>
</evidence>
<dbReference type="SUPFAM" id="SSF81935">
    <property type="entry name" value="N-terminal domain of bifunctional PutA protein"/>
    <property type="match status" value="1"/>
</dbReference>
<dbReference type="AlphaFoldDB" id="A0AAW8V587"/>
<dbReference type="Proteomes" id="UP001182304">
    <property type="component" value="Unassembled WGS sequence"/>
</dbReference>
<name>A0AAW8V587_PASMD</name>
<dbReference type="Gene3D" id="1.20.5.550">
    <property type="entry name" value="Single Helix bin"/>
    <property type="match status" value="1"/>
</dbReference>
<evidence type="ECO:0000256" key="4">
    <source>
        <dbReference type="ARBA" id="ARBA00022491"/>
    </source>
</evidence>
<comment type="similarity">
    <text evidence="16 18">In the N-terminal section; belongs to the proline dehydrogenase family.</text>
</comment>
<comment type="pathway">
    <text evidence="3 18">Amino-acid degradation; L-proline degradation into L-glutamate; L-glutamate from L-proline: step 2/2.</text>
</comment>
<dbReference type="Gene3D" id="3.40.309.10">
    <property type="entry name" value="Aldehyde Dehydrogenase, Chain A, domain 2"/>
    <property type="match status" value="1"/>
</dbReference>
<evidence type="ECO:0000313" key="26">
    <source>
        <dbReference type="Proteomes" id="UP001182304"/>
    </source>
</evidence>
<dbReference type="EC" id="1.5.5.2" evidence="18"/>
<keyword evidence="5 18" id="KW-0285">Flavoprotein</keyword>
<evidence type="ECO:0000256" key="19">
    <source>
        <dbReference type="PIRSR" id="PIRSR000197-1"/>
    </source>
</evidence>
<dbReference type="Pfam" id="PF18327">
    <property type="entry name" value="PRODH"/>
    <property type="match status" value="1"/>
</dbReference>
<dbReference type="GO" id="GO:0009898">
    <property type="term" value="C:cytoplasmic side of plasma membrane"/>
    <property type="evidence" value="ECO:0007669"/>
    <property type="project" value="TreeGrafter"/>
</dbReference>
<comment type="caution">
    <text evidence="25">The sequence shown here is derived from an EMBL/GenBank/DDBJ whole genome shotgun (WGS) entry which is preliminary data.</text>
</comment>
<dbReference type="FunFam" id="3.40.309.10:FF:000005">
    <property type="entry name" value="1-pyrroline-5-carboxylate dehydrogenase 1"/>
    <property type="match status" value="1"/>
</dbReference>
<dbReference type="InterPro" id="IPR024082">
    <property type="entry name" value="PRODH_PutA_dom_II"/>
</dbReference>
<dbReference type="GO" id="GO:0003700">
    <property type="term" value="F:DNA-binding transcription factor activity"/>
    <property type="evidence" value="ECO:0007669"/>
    <property type="project" value="InterPro"/>
</dbReference>
<dbReference type="InterPro" id="IPR016162">
    <property type="entry name" value="Ald_DH_N"/>
</dbReference>
<evidence type="ECO:0000256" key="1">
    <source>
        <dbReference type="ARBA" id="ARBA00001974"/>
    </source>
</evidence>
<dbReference type="InterPro" id="IPR016160">
    <property type="entry name" value="Ald_DH_CS_CYS"/>
</dbReference>
<evidence type="ECO:0000259" key="24">
    <source>
        <dbReference type="Pfam" id="PF18327"/>
    </source>
</evidence>
<dbReference type="Gene3D" id="3.20.20.220">
    <property type="match status" value="1"/>
</dbReference>
<accession>A0AAW8V587</accession>
<dbReference type="InterPro" id="IPR024090">
    <property type="entry name" value="PRODH_PutA_dom_I"/>
</dbReference>
<feature type="domain" description="Proline utilization A proline dehydrogenase N-terminal" evidence="24">
    <location>
        <begin position="10"/>
        <end position="57"/>
    </location>
</feature>
<feature type="active site" evidence="19">
    <location>
        <position position="783"/>
    </location>
</feature>
<keyword evidence="7 18" id="KW-0560">Oxidoreductase</keyword>
<dbReference type="Gene3D" id="3.40.605.10">
    <property type="entry name" value="Aldehyde Dehydrogenase, Chain A, domain 1"/>
    <property type="match status" value="1"/>
</dbReference>
<evidence type="ECO:0000256" key="20">
    <source>
        <dbReference type="SAM" id="MobiDB-lite"/>
    </source>
</evidence>
<feature type="region of interest" description="Disordered" evidence="20">
    <location>
        <begin position="500"/>
        <end position="519"/>
    </location>
</feature>
<dbReference type="Pfam" id="PF00171">
    <property type="entry name" value="Aldedh"/>
    <property type="match status" value="1"/>
</dbReference>
<keyword evidence="11 18" id="KW-0238">DNA-binding</keyword>
<dbReference type="EC" id="1.2.1.88" evidence="18"/>
<dbReference type="InterPro" id="IPR005933">
    <property type="entry name" value="PutA_C"/>
</dbReference>
<gene>
    <name evidence="25" type="primary">putA</name>
    <name evidence="25" type="ORF">NQF69_01945</name>
</gene>
<dbReference type="CDD" id="cd07125">
    <property type="entry name" value="ALDH_PutA-P5CDH"/>
    <property type="match status" value="1"/>
</dbReference>
<dbReference type="PANTHER" id="PTHR42862">
    <property type="entry name" value="DELTA-1-PYRROLINE-5-CARBOXYLATE DEHYDROGENASE 1, ISOFORM A-RELATED"/>
    <property type="match status" value="1"/>
</dbReference>
<dbReference type="FunFam" id="3.20.20.220:FF:000004">
    <property type="entry name" value="Bifunctional protein PutA"/>
    <property type="match status" value="1"/>
</dbReference>
<dbReference type="InterPro" id="IPR016161">
    <property type="entry name" value="Ald_DH/histidinol_DH"/>
</dbReference>
<dbReference type="InterPro" id="IPR002872">
    <property type="entry name" value="Proline_DH_dom"/>
</dbReference>
<dbReference type="Pfam" id="PF01619">
    <property type="entry name" value="Pro_dh"/>
    <property type="match status" value="1"/>
</dbReference>
<keyword evidence="10 18" id="KW-0642">Proline metabolism</keyword>
<evidence type="ECO:0000256" key="3">
    <source>
        <dbReference type="ARBA" id="ARBA00004786"/>
    </source>
</evidence>
<feature type="active site" evidence="19">
    <location>
        <position position="817"/>
    </location>
</feature>
<evidence type="ECO:0000313" key="25">
    <source>
        <dbReference type="EMBL" id="MDT3451531.1"/>
    </source>
</evidence>
<keyword evidence="6 18" id="KW-0274">FAD</keyword>
<dbReference type="FunFam" id="1.20.5.460:FF:000001">
    <property type="entry name" value="Bifunctional protein PutA"/>
    <property type="match status" value="1"/>
</dbReference>
<feature type="domain" description="Aldehyde dehydrogenase" evidence="21">
    <location>
        <begin position="568"/>
        <end position="1010"/>
    </location>
</feature>
<evidence type="ECO:0000256" key="8">
    <source>
        <dbReference type="ARBA" id="ARBA00023015"/>
    </source>
</evidence>
<comment type="similarity">
    <text evidence="17 18">In the C-terminal section; belongs to the aldehyde dehydrogenase family.</text>
</comment>
<evidence type="ECO:0000256" key="11">
    <source>
        <dbReference type="ARBA" id="ARBA00023125"/>
    </source>
</evidence>
<evidence type="ECO:0000259" key="21">
    <source>
        <dbReference type="Pfam" id="PF00171"/>
    </source>
</evidence>
<dbReference type="PANTHER" id="PTHR42862:SF1">
    <property type="entry name" value="DELTA-1-PYRROLINE-5-CARBOXYLATE DEHYDROGENASE 2, ISOFORM A-RELATED"/>
    <property type="match status" value="1"/>
</dbReference>
<keyword evidence="13" id="KW-0511">Multifunctional enzyme</keyword>
<evidence type="ECO:0000259" key="23">
    <source>
        <dbReference type="Pfam" id="PF14850"/>
    </source>
</evidence>
<reference evidence="25" key="1">
    <citation type="submission" date="2022-07" db="EMBL/GenBank/DDBJ databases">
        <title>Sequence of Pasteurella multocoda 17BRD-035.</title>
        <authorList>
            <person name="Roy Chowdhury P."/>
            <person name="Alhamami T."/>
            <person name="Trott D.J."/>
            <person name="Djordvevic S.P."/>
        </authorList>
    </citation>
    <scope>NUCLEOTIDE SEQUENCE</scope>
    <source>
        <strain evidence="25">17BRD-035</strain>
    </source>
</reference>
<dbReference type="InterPro" id="IPR025703">
    <property type="entry name" value="Bifunct_PutA"/>
</dbReference>
<dbReference type="InterPro" id="IPR016163">
    <property type="entry name" value="Ald_DH_C"/>
</dbReference>
<dbReference type="PIRSF" id="PIRSF000197">
    <property type="entry name" value="Bifunct_PutA"/>
    <property type="match status" value="1"/>
</dbReference>
<comment type="catalytic activity">
    <reaction evidence="14 18">
        <text>L-glutamate 5-semialdehyde + NAD(+) + H2O = L-glutamate + NADH + 2 H(+)</text>
        <dbReference type="Rhea" id="RHEA:30235"/>
        <dbReference type="ChEBI" id="CHEBI:15377"/>
        <dbReference type="ChEBI" id="CHEBI:15378"/>
        <dbReference type="ChEBI" id="CHEBI:29985"/>
        <dbReference type="ChEBI" id="CHEBI:57540"/>
        <dbReference type="ChEBI" id="CHEBI:57945"/>
        <dbReference type="ChEBI" id="CHEBI:58066"/>
        <dbReference type="EC" id="1.2.1.88"/>
    </reaction>
</comment>
<evidence type="ECO:0000256" key="18">
    <source>
        <dbReference type="PIRNR" id="PIRNR000197"/>
    </source>
</evidence>
<evidence type="ECO:0000256" key="13">
    <source>
        <dbReference type="ARBA" id="ARBA00023268"/>
    </source>
</evidence>
<keyword evidence="9 18" id="KW-0520">NAD</keyword>
<dbReference type="Gene3D" id="1.20.5.460">
    <property type="entry name" value="Single helix bin"/>
    <property type="match status" value="1"/>
</dbReference>
<evidence type="ECO:0000256" key="15">
    <source>
        <dbReference type="ARBA" id="ARBA00048779"/>
    </source>
</evidence>
<comment type="function">
    <text evidence="18">Oxidizes proline to glutamate for use as a carbon and nitrogen source.</text>
</comment>
<dbReference type="SUPFAM" id="SSF51730">
    <property type="entry name" value="FAD-linked oxidoreductase"/>
    <property type="match status" value="1"/>
</dbReference>
<dbReference type="InterPro" id="IPR024089">
    <property type="entry name" value="PRODH_PutA_dom_I/II"/>
</dbReference>
<sequence length="1198" mass="132241">MTYQLLPKLTSLREPLSQHYRIDETTLVQKLLSDAEIPSDLQTKIQQLARKLVENVRNARQNASGVDALMHEFSLSSQEGVALMCLAEALLRIPDKATADKLIRDKISKGNWRSHIGQSPSMFVNAAAWGLLITGKLVSTHSEQQLSSSLTKLIAKGGEPLIRKGVEVAMRLLGKQFVTGETIEQAIKNGEKRFQQGFRYSYDMLGEAALTEEDAARYYQDYVDSIHAVGQRSSGLGVYAASGVSIKLSAIHPRYSLSQHQRVIDELYPKVKQLFLLAKQYDIGLNIDAEEADRLDISLDLVDRLLADPDLAHFNGIGLVVQAYQKRCTFVIDYLIEQARKHQHKIMVRLVKGAYWDSEIKRAQTDGAEGYPVFTRKVHTDVSYIACAKKLLAAQDVIYPQFATHNAQSLATVYHLAQGKQFEFQCLHGMGETLYDQVVGKHNLNVQCRIYAPVGSYKTLLAYLVRRLLENGANSSFVNHIVDDSIPVEALILDPVQKAKETEGTMHPKTPLPRDLFSGKRVNSKGYDLTDALQLQQLQNALTELSQNEYEAYPLLENTTAPTGKPRLVFNPAKRATLVGKVIDAREEDVEQAFENALRHKDNWANTPVEQRAVILEKMADLMEQHMPQLFDLAVREAGKTLNNAIAEVREAVDFCRYYAQEARKLGNENPPRGIVVAISPWNFPLAIFIGEVCSALVTGNVVIAKPAEQTSLMAHFAVKLFQQAGLPIGVLQCLCGSGKVIGEKLVSDPRVDGVIFTGSTDTAKRINQNLAKNDKLIPFIAETGGQNAMIVDSSALAEQVVLDVLNSAFDSAGQRCSALRVLYVQHDVAPHILTMLKGAMAELKVGNPQHLTTDVGPVIDEMAQKRLLQHIETMRTVAKDCYQVPVEPETQQQGIFVPPTLFELENLHHLKHEVFGPVLHVVRFHASEFNQVIAQINSTGFGLTSGIHSRIDESINHWLEQVHAGNLYVNRNTVGAVVGVQAFGGRGLSGTGPKAGGPFYLQRLVHAKHWALTPLHYNTPRDLSDLAAKVRSIFTKSEQAPLLSLIDQVAQCSPLNTTFRMQGITGEENYLTFTPRSLIAIGNGPLAQQMQALIAVAAVGATAVISKYSQLAAYEKRLADYLFVAEVEECEEISQLIVLDPITAKQKAQYADRPGAILTYVEQLDLALSLFPLLHEQAISINTTAAGGNASLMAEMD</sequence>
<evidence type="ECO:0000256" key="14">
    <source>
        <dbReference type="ARBA" id="ARBA00048142"/>
    </source>
</evidence>
<dbReference type="PROSITE" id="PS00070">
    <property type="entry name" value="ALDEHYDE_DEHYDR_CYS"/>
    <property type="match status" value="1"/>
</dbReference>
<dbReference type="InterPro" id="IPR050485">
    <property type="entry name" value="Proline_metab_enzyme"/>
</dbReference>
<keyword evidence="8 18" id="KW-0805">Transcription regulation</keyword>
<dbReference type="NCBIfam" id="TIGR01238">
    <property type="entry name" value="D1pyr5carbox3"/>
    <property type="match status" value="1"/>
</dbReference>
<dbReference type="NCBIfam" id="NF008869">
    <property type="entry name" value="PRK11904.1"/>
    <property type="match status" value="1"/>
</dbReference>
<protein>
    <recommendedName>
        <fullName evidence="18">Bifunctional protein PutA</fullName>
    </recommendedName>
    <domain>
        <recommendedName>
            <fullName evidence="18">Proline dehydrogenase</fullName>
            <ecNumber evidence="18">1.5.5.2</ecNumber>
        </recommendedName>
        <alternativeName>
            <fullName evidence="18">Proline oxidase</fullName>
        </alternativeName>
    </domain>
    <domain>
        <recommendedName>
            <fullName evidence="18">Delta-1-pyrroline-5-carboxylate dehydrogenase</fullName>
            <shortName evidence="18">P5C dehydrogenase</shortName>
            <ecNumber evidence="18">1.2.1.88</ecNumber>
        </recommendedName>
        <alternativeName>
            <fullName evidence="18">L-glutamate gamma-semialdehyde dehydrogenase</fullName>
        </alternativeName>
    </domain>
</protein>
<dbReference type="GO" id="GO:0003677">
    <property type="term" value="F:DNA binding"/>
    <property type="evidence" value="ECO:0007669"/>
    <property type="project" value="UniProtKB-KW"/>
</dbReference>
<evidence type="ECO:0000259" key="22">
    <source>
        <dbReference type="Pfam" id="PF01619"/>
    </source>
</evidence>
<evidence type="ECO:0000256" key="6">
    <source>
        <dbReference type="ARBA" id="ARBA00022827"/>
    </source>
</evidence>
<organism evidence="25 26">
    <name type="scientific">Pasteurella multocida</name>
    <dbReference type="NCBI Taxonomy" id="747"/>
    <lineage>
        <taxon>Bacteria</taxon>
        <taxon>Pseudomonadati</taxon>
        <taxon>Pseudomonadota</taxon>
        <taxon>Gammaproteobacteria</taxon>
        <taxon>Pasteurellales</taxon>
        <taxon>Pasteurellaceae</taxon>
        <taxon>Pasteurella</taxon>
    </lineage>
</organism>
<dbReference type="GO" id="GO:0004657">
    <property type="term" value="F:proline dehydrogenase activity"/>
    <property type="evidence" value="ECO:0007669"/>
    <property type="project" value="UniProtKB-UniRule"/>
</dbReference>
<evidence type="ECO:0000256" key="17">
    <source>
        <dbReference type="ARBA" id="ARBA00060911"/>
    </source>
</evidence>
<comment type="pathway">
    <text evidence="2 18">Amino-acid degradation; L-proline degradation into L-glutamate; L-glutamate from L-proline: step 1/2.</text>
</comment>
<dbReference type="GO" id="GO:0010133">
    <property type="term" value="P:L-proline catabolic process to L-glutamate"/>
    <property type="evidence" value="ECO:0007669"/>
    <property type="project" value="UniProtKB-UniRule"/>
</dbReference>
<evidence type="ECO:0000256" key="7">
    <source>
        <dbReference type="ARBA" id="ARBA00023002"/>
    </source>
</evidence>
<dbReference type="InterPro" id="IPR029041">
    <property type="entry name" value="FAD-linked_oxidoreductase-like"/>
</dbReference>
<comment type="cofactor">
    <cofactor evidence="1 18">
        <name>FAD</name>
        <dbReference type="ChEBI" id="CHEBI:57692"/>
    </cofactor>
</comment>
<evidence type="ECO:0000256" key="12">
    <source>
        <dbReference type="ARBA" id="ARBA00023163"/>
    </source>
</evidence>
<dbReference type="EMBL" id="JANIEN010000001">
    <property type="protein sequence ID" value="MDT3451531.1"/>
    <property type="molecule type" value="Genomic_DNA"/>
</dbReference>
<keyword evidence="4 18" id="KW-0678">Repressor</keyword>
<dbReference type="SUPFAM" id="SSF53720">
    <property type="entry name" value="ALDH-like"/>
    <property type="match status" value="1"/>
</dbReference>
<keyword evidence="12 18" id="KW-0804">Transcription</keyword>
<evidence type="ECO:0000256" key="16">
    <source>
        <dbReference type="ARBA" id="ARBA00060889"/>
    </source>
</evidence>
<evidence type="ECO:0000256" key="10">
    <source>
        <dbReference type="ARBA" id="ARBA00023062"/>
    </source>
</evidence>
<dbReference type="InterPro" id="IPR041349">
    <property type="entry name" value="PRODH"/>
</dbReference>
<dbReference type="InterPro" id="IPR015590">
    <property type="entry name" value="Aldehyde_DH_dom"/>
</dbReference>
<comment type="catalytic activity">
    <reaction evidence="15 18">
        <text>L-proline + a quinone = (S)-1-pyrroline-5-carboxylate + a quinol + H(+)</text>
        <dbReference type="Rhea" id="RHEA:23784"/>
        <dbReference type="ChEBI" id="CHEBI:15378"/>
        <dbReference type="ChEBI" id="CHEBI:17388"/>
        <dbReference type="ChEBI" id="CHEBI:24646"/>
        <dbReference type="ChEBI" id="CHEBI:60039"/>
        <dbReference type="ChEBI" id="CHEBI:132124"/>
        <dbReference type="EC" id="1.5.5.2"/>
    </reaction>
</comment>
<dbReference type="RefSeq" id="WP_156732212.1">
    <property type="nucleotide sequence ID" value="NZ_CP033598.1"/>
</dbReference>
<feature type="domain" description="Proline dehydrogenase PutA" evidence="23">
    <location>
        <begin position="66"/>
        <end position="177"/>
    </location>
</feature>